<dbReference type="InterPro" id="IPR006311">
    <property type="entry name" value="TAT_signal"/>
</dbReference>
<dbReference type="Pfam" id="PF07394">
    <property type="entry name" value="DUF1501"/>
    <property type="match status" value="1"/>
</dbReference>
<comment type="caution">
    <text evidence="2">The sequence shown here is derived from an EMBL/GenBank/DDBJ whole genome shotgun (WGS) entry which is preliminary data.</text>
</comment>
<feature type="region of interest" description="Disordered" evidence="1">
    <location>
        <begin position="41"/>
        <end position="64"/>
    </location>
</feature>
<accession>A0A7W5E3H5</accession>
<dbReference type="EMBL" id="JACHXU010000024">
    <property type="protein sequence ID" value="MBB3209519.1"/>
    <property type="molecule type" value="Genomic_DNA"/>
</dbReference>
<reference evidence="2 3" key="1">
    <citation type="submission" date="2020-08" db="EMBL/GenBank/DDBJ databases">
        <title>Genomic Encyclopedia of Type Strains, Phase III (KMG-III): the genomes of soil and plant-associated and newly described type strains.</title>
        <authorList>
            <person name="Whitman W."/>
        </authorList>
    </citation>
    <scope>NUCLEOTIDE SEQUENCE [LARGE SCALE GENOMIC DNA]</scope>
    <source>
        <strain evidence="2 3">CECT 8075</strain>
    </source>
</reference>
<dbReference type="SUPFAM" id="SSF53649">
    <property type="entry name" value="Alkaline phosphatase-like"/>
    <property type="match status" value="1"/>
</dbReference>
<evidence type="ECO:0000313" key="2">
    <source>
        <dbReference type="EMBL" id="MBB3209519.1"/>
    </source>
</evidence>
<dbReference type="PANTHER" id="PTHR43737">
    <property type="entry name" value="BLL7424 PROTEIN"/>
    <property type="match status" value="1"/>
</dbReference>
<organism evidence="2 3">
    <name type="scientific">Aporhodopirellula rubra</name>
    <dbReference type="NCBI Taxonomy" id="980271"/>
    <lineage>
        <taxon>Bacteria</taxon>
        <taxon>Pseudomonadati</taxon>
        <taxon>Planctomycetota</taxon>
        <taxon>Planctomycetia</taxon>
        <taxon>Pirellulales</taxon>
        <taxon>Pirellulaceae</taxon>
        <taxon>Aporhodopirellula</taxon>
    </lineage>
</organism>
<name>A0A7W5E3H5_9BACT</name>
<dbReference type="PANTHER" id="PTHR43737:SF1">
    <property type="entry name" value="DUF1501 DOMAIN-CONTAINING PROTEIN"/>
    <property type="match status" value="1"/>
</dbReference>
<sequence length="482" mass="53235">MNHHELQRARLELTRRTFLRRTGIGSLALGSLLHPELAGSALASQEAESDSRRGSPKGLPHHPPRIKRVIHLCMAGGPSHLETFDYKPTLEKLDGQPMPASITAGQPIAQLQGKALKVMGPQHPFQPRGKSGLMMSDIFEHMTGVADEMCVIRSMHTEQINHDPAHTFFNTGTVISGRPSMGAWVLYGLGAETENLPGYIVLTSEGGGQSQPISSRQWHSGFLPSQYQGVQLHSTGNPVHYVRNPDGVTRQQQRDIIDTVAKINQVRQRELHDREIASKLSSYELAFRMQASVPELTDMSDETASIIDMYGCTPGDGSFGSNCLLARRLAERGVRFIQLYHRGWDHHGGVKKGVARTAKLVDQGTAALIKDLKQRDMLKDTLIIWGGEFGRTPMAQGDGRDHHIKGFTTVMMGGGVKAGTTYGATDEFGYNAVENKVHVRDFHATMLHMLGIDHNRFTYKFQGLDFRLTGVEEAHVVKDILA</sequence>
<dbReference type="InterPro" id="IPR017850">
    <property type="entry name" value="Alkaline_phosphatase_core_sf"/>
</dbReference>
<dbReference type="PROSITE" id="PS51318">
    <property type="entry name" value="TAT"/>
    <property type="match status" value="1"/>
</dbReference>
<gene>
    <name evidence="2" type="ORF">FHS27_005359</name>
</gene>
<evidence type="ECO:0008006" key="4">
    <source>
        <dbReference type="Google" id="ProtNLM"/>
    </source>
</evidence>
<dbReference type="Gene3D" id="3.40.720.10">
    <property type="entry name" value="Alkaline Phosphatase, subunit A"/>
    <property type="match status" value="1"/>
</dbReference>
<evidence type="ECO:0000313" key="3">
    <source>
        <dbReference type="Proteomes" id="UP000536179"/>
    </source>
</evidence>
<dbReference type="InterPro" id="IPR010869">
    <property type="entry name" value="DUF1501"/>
</dbReference>
<dbReference type="Proteomes" id="UP000536179">
    <property type="component" value="Unassembled WGS sequence"/>
</dbReference>
<proteinExistence type="predicted"/>
<evidence type="ECO:0000256" key="1">
    <source>
        <dbReference type="SAM" id="MobiDB-lite"/>
    </source>
</evidence>
<keyword evidence="3" id="KW-1185">Reference proteome</keyword>
<protein>
    <recommendedName>
        <fullName evidence="4">Sulfatase</fullName>
    </recommendedName>
</protein>
<dbReference type="RefSeq" id="WP_184308179.1">
    <property type="nucleotide sequence ID" value="NZ_JACHXU010000024.1"/>
</dbReference>
<dbReference type="AlphaFoldDB" id="A0A7W5E3H5"/>